<gene>
    <name evidence="11" type="ORF">EBX74_02790</name>
</gene>
<dbReference type="SUPFAM" id="SSF48173">
    <property type="entry name" value="Cryptochrome/photolyase FAD-binding domain"/>
    <property type="match status" value="1"/>
</dbReference>
<name>A0A966HQA6_9PROT</name>
<evidence type="ECO:0000313" key="11">
    <source>
        <dbReference type="EMBL" id="NCU53215.1"/>
    </source>
</evidence>
<accession>A0A966HQA6</accession>
<evidence type="ECO:0000256" key="2">
    <source>
        <dbReference type="ARBA" id="ARBA00001964"/>
    </source>
</evidence>
<dbReference type="InterPro" id="IPR029061">
    <property type="entry name" value="THDP-binding"/>
</dbReference>
<dbReference type="GO" id="GO:0005829">
    <property type="term" value="C:cytosol"/>
    <property type="evidence" value="ECO:0007669"/>
    <property type="project" value="TreeGrafter"/>
</dbReference>
<dbReference type="InterPro" id="IPR007357">
    <property type="entry name" value="PhrB-like"/>
</dbReference>
<evidence type="ECO:0000256" key="3">
    <source>
        <dbReference type="ARBA" id="ARBA00007131"/>
    </source>
</evidence>
<evidence type="ECO:0000259" key="10">
    <source>
        <dbReference type="Pfam" id="PF03441"/>
    </source>
</evidence>
<dbReference type="Gene3D" id="3.40.50.970">
    <property type="match status" value="1"/>
</dbReference>
<keyword evidence="7" id="KW-0460">Magnesium</keyword>
<evidence type="ECO:0000259" key="9">
    <source>
        <dbReference type="Pfam" id="PF00456"/>
    </source>
</evidence>
<evidence type="ECO:0000256" key="6">
    <source>
        <dbReference type="ARBA" id="ARBA00022723"/>
    </source>
</evidence>
<dbReference type="Gene3D" id="1.25.40.80">
    <property type="match status" value="2"/>
</dbReference>
<evidence type="ECO:0000313" key="12">
    <source>
        <dbReference type="Proteomes" id="UP000747791"/>
    </source>
</evidence>
<dbReference type="SUPFAM" id="SSF52518">
    <property type="entry name" value="Thiamin diphosphate-binding fold (THDP-binding)"/>
    <property type="match status" value="1"/>
</dbReference>
<dbReference type="InterPro" id="IPR005101">
    <property type="entry name" value="Cryptochr/Photolyase_FAD-bd"/>
</dbReference>
<dbReference type="GO" id="GO:0004802">
    <property type="term" value="F:transketolase activity"/>
    <property type="evidence" value="ECO:0007669"/>
    <property type="project" value="UniProtKB-EC"/>
</dbReference>
<dbReference type="PANTHER" id="PTHR43522">
    <property type="entry name" value="TRANSKETOLASE"/>
    <property type="match status" value="1"/>
</dbReference>
<evidence type="ECO:0000256" key="1">
    <source>
        <dbReference type="ARBA" id="ARBA00001946"/>
    </source>
</evidence>
<comment type="cofactor">
    <cofactor evidence="2">
        <name>thiamine diphosphate</name>
        <dbReference type="ChEBI" id="CHEBI:58937"/>
    </cofactor>
</comment>
<dbReference type="Gene3D" id="1.10.10.1710">
    <property type="entry name" value="Deoxyribodipyrimidine photolyase-related"/>
    <property type="match status" value="1"/>
</dbReference>
<evidence type="ECO:0000256" key="4">
    <source>
        <dbReference type="ARBA" id="ARBA00013152"/>
    </source>
</evidence>
<dbReference type="Gene3D" id="1.10.579.10">
    <property type="entry name" value="DNA Cyclobutane Dipyrimidine Photolyase, subunit A, domain 3"/>
    <property type="match status" value="1"/>
</dbReference>
<dbReference type="AlphaFoldDB" id="A0A966HQA6"/>
<dbReference type="Pfam" id="PF04244">
    <property type="entry name" value="DPRP"/>
    <property type="match status" value="1"/>
</dbReference>
<comment type="cofactor">
    <cofactor evidence="1">
        <name>Mg(2+)</name>
        <dbReference type="ChEBI" id="CHEBI:18420"/>
    </cofactor>
</comment>
<comment type="caution">
    <text evidence="11">The sequence shown here is derived from an EMBL/GenBank/DDBJ whole genome shotgun (WGS) entry which is preliminary data.</text>
</comment>
<proteinExistence type="inferred from homology"/>
<dbReference type="InterPro" id="IPR036134">
    <property type="entry name" value="Crypto/Photolyase_FAD-like_sf"/>
</dbReference>
<keyword evidence="5" id="KW-0808">Transferase</keyword>
<feature type="domain" description="Cryptochrome/DNA photolyase FAD-binding" evidence="10">
    <location>
        <begin position="545"/>
        <end position="636"/>
    </location>
</feature>
<protein>
    <recommendedName>
        <fullName evidence="4">transketolase</fullName>
        <ecNumber evidence="4">2.2.1.1</ecNumber>
    </recommendedName>
</protein>
<feature type="domain" description="Transketolase N-terminal" evidence="9">
    <location>
        <begin position="8"/>
        <end position="330"/>
    </location>
</feature>
<dbReference type="Proteomes" id="UP000747791">
    <property type="component" value="Unassembled WGS sequence"/>
</dbReference>
<comment type="similarity">
    <text evidence="3">Belongs to the transketolase family.</text>
</comment>
<dbReference type="PANTHER" id="PTHR43522:SF2">
    <property type="entry name" value="TRANSKETOLASE 1-RELATED"/>
    <property type="match status" value="1"/>
</dbReference>
<dbReference type="Pfam" id="PF00456">
    <property type="entry name" value="Transketolase_N"/>
    <property type="match status" value="1"/>
</dbReference>
<organism evidence="11 12">
    <name type="scientific">Candidatus Fonsibacter lacus</name>
    <dbReference type="NCBI Taxonomy" id="2576439"/>
    <lineage>
        <taxon>Bacteria</taxon>
        <taxon>Pseudomonadati</taxon>
        <taxon>Pseudomonadota</taxon>
        <taxon>Alphaproteobacteria</taxon>
        <taxon>Candidatus Pelagibacterales</taxon>
        <taxon>Candidatus Pelagibacterales incertae sedis</taxon>
        <taxon>Candidatus Fonsibacter</taxon>
    </lineage>
</organism>
<evidence type="ECO:0000256" key="7">
    <source>
        <dbReference type="ARBA" id="ARBA00022842"/>
    </source>
</evidence>
<dbReference type="InterPro" id="IPR033247">
    <property type="entry name" value="Transketolase_fam"/>
</dbReference>
<evidence type="ECO:0000256" key="8">
    <source>
        <dbReference type="ARBA" id="ARBA00023052"/>
    </source>
</evidence>
<dbReference type="CDD" id="cd02012">
    <property type="entry name" value="TPP_TK"/>
    <property type="match status" value="1"/>
</dbReference>
<dbReference type="InterPro" id="IPR005474">
    <property type="entry name" value="Transketolase_N"/>
</dbReference>
<sequence>MAKNNYSDLANAIRFLSIDAVQKANSGHPGMPMGMADVTTILFNKFLRFNPHNPSWFNRDRFVLSAGHGSMLLYSVLYLSGYKTITIDDIKNFRQLNSICAGHPEYERDSGIETTTGPLGQGIANAVGFALAEEINREKFGDKICDHKTYVIAGDGCLMEGVSHEAMSLAGHLKLKNLILFFDNNSISIDGNTNLSISDDYKKRFASYNWDLIEINGHDHNQISKAISKVQKAKKPTVISCKTIIGYGSPNKSNTASVHGSPLGSAEIDLVRKKLKWKYPPFEIPENILKEWRKLIITGKKHEENWKKNFDKLEKNKKEELLRIKSGNLPKNFNEKISQIKDKFFENQLKTFFKKNNIEYHFINSPMFLSSRGDFKEYLEMNKKPFMANFYKIQRMKHNILMKNKQEPLGGKWSFDEDNRNKLDPKVQIPNLITFKETTHTKNIKKFLEKNFNDHPGTLEDFNYPTTRKDALNLFFDFLKKKLNLFGDFEDAISQKSHVLFHSMLSPIINLGLITPDELVKETLAFAKTNKVKINCLEGYLRQIIGWREFMRGIYQNYESKMVTTNFFKHHNKLKNSWYDGTTGIDPLDHTIKNCIKYGWTHHIERLMVVANIMNLSNIEPKLVYRWFMEMYVDSSDWVMAPNVYGMGLFSDGGIFATKPYICASSYLLKMSDFKRGDWCDVMDGLYWRFIEKNKNFFSKNYRLSMMVKILEKMDREKKQRIYLAAENFIKNNTTS</sequence>
<keyword evidence="8" id="KW-0786">Thiamine pyrophosphate</keyword>
<dbReference type="PROSITE" id="PS00801">
    <property type="entry name" value="TRANSKETOLASE_1"/>
    <property type="match status" value="1"/>
</dbReference>
<dbReference type="Pfam" id="PF03441">
    <property type="entry name" value="FAD_binding_7"/>
    <property type="match status" value="1"/>
</dbReference>
<dbReference type="GO" id="GO:0006098">
    <property type="term" value="P:pentose-phosphate shunt"/>
    <property type="evidence" value="ECO:0007669"/>
    <property type="project" value="TreeGrafter"/>
</dbReference>
<dbReference type="FunFam" id="3.40.50.970:FF:000004">
    <property type="entry name" value="Transketolase"/>
    <property type="match status" value="1"/>
</dbReference>
<keyword evidence="6" id="KW-0479">Metal-binding</keyword>
<dbReference type="EMBL" id="RGOB01000066">
    <property type="protein sequence ID" value="NCU53215.1"/>
    <property type="molecule type" value="Genomic_DNA"/>
</dbReference>
<dbReference type="EC" id="2.2.1.1" evidence="4"/>
<reference evidence="11" key="1">
    <citation type="submission" date="2018-10" db="EMBL/GenBank/DDBJ databases">
        <title>Iterative Subtractive Binning of Freshwater Chronoseries Metagenomes Recovers Nearly Complete Genomes from over Four Hundred Novel Species.</title>
        <authorList>
            <person name="Rodriguez-R L.M."/>
            <person name="Tsementzi D."/>
            <person name="Luo C."/>
            <person name="Konstantinidis K.T."/>
        </authorList>
    </citation>
    <scope>NUCLEOTIDE SEQUENCE</scope>
    <source>
        <strain evidence="11">WB8_2A_004</strain>
    </source>
</reference>
<dbReference type="InterPro" id="IPR049557">
    <property type="entry name" value="Transketolase_CS"/>
</dbReference>
<evidence type="ECO:0000256" key="5">
    <source>
        <dbReference type="ARBA" id="ARBA00022679"/>
    </source>
</evidence>
<dbReference type="GO" id="GO:0046872">
    <property type="term" value="F:metal ion binding"/>
    <property type="evidence" value="ECO:0007669"/>
    <property type="project" value="UniProtKB-KW"/>
</dbReference>